<dbReference type="Pfam" id="PF07610">
    <property type="entry name" value="DUF1573"/>
    <property type="match status" value="1"/>
</dbReference>
<dbReference type="Gene3D" id="2.60.40.10">
    <property type="entry name" value="Immunoglobulins"/>
    <property type="match status" value="1"/>
</dbReference>
<dbReference type="RefSeq" id="WP_153511462.1">
    <property type="nucleotide sequence ID" value="NZ_CP045652.1"/>
</dbReference>
<dbReference type="KEGG" id="sphe:GFH32_09875"/>
<dbReference type="Proteomes" id="UP000326921">
    <property type="component" value="Chromosome"/>
</dbReference>
<organism evidence="2 3">
    <name type="scientific">Sphingobacterium zhuxiongii</name>
    <dbReference type="NCBI Taxonomy" id="2662364"/>
    <lineage>
        <taxon>Bacteria</taxon>
        <taxon>Pseudomonadati</taxon>
        <taxon>Bacteroidota</taxon>
        <taxon>Sphingobacteriia</taxon>
        <taxon>Sphingobacteriales</taxon>
        <taxon>Sphingobacteriaceae</taxon>
        <taxon>Sphingobacterium</taxon>
    </lineage>
</organism>
<protein>
    <submittedName>
        <fullName evidence="2">DUF1573 domain-containing protein</fullName>
    </submittedName>
</protein>
<reference evidence="2 3" key="1">
    <citation type="submission" date="2019-10" db="EMBL/GenBank/DDBJ databases">
        <authorList>
            <person name="Dong K."/>
        </authorList>
    </citation>
    <scope>NUCLEOTIDE SEQUENCE [LARGE SCALE GENOMIC DNA]</scope>
    <source>
        <strain evidence="3">dk4302</strain>
    </source>
</reference>
<name>A0A5Q0QAL7_9SPHI</name>
<feature type="chain" id="PRO_5024865488" evidence="1">
    <location>
        <begin position="25"/>
        <end position="124"/>
    </location>
</feature>
<keyword evidence="1" id="KW-0732">Signal</keyword>
<dbReference type="EMBL" id="CP045652">
    <property type="protein sequence ID" value="QGA26613.1"/>
    <property type="molecule type" value="Genomic_DNA"/>
</dbReference>
<evidence type="ECO:0000256" key="1">
    <source>
        <dbReference type="SAM" id="SignalP"/>
    </source>
</evidence>
<evidence type="ECO:0000313" key="3">
    <source>
        <dbReference type="Proteomes" id="UP000326921"/>
    </source>
</evidence>
<feature type="signal peptide" evidence="1">
    <location>
        <begin position="1"/>
        <end position="24"/>
    </location>
</feature>
<dbReference type="AlphaFoldDB" id="A0A5Q0QAL7"/>
<dbReference type="InterPro" id="IPR013783">
    <property type="entry name" value="Ig-like_fold"/>
</dbReference>
<keyword evidence="3" id="KW-1185">Reference proteome</keyword>
<sequence>MKKITSICAVVIAFISLTAMTLFTAEFKFEKETHDFGKIPAGKPVSYEYKFNNAGDEPIILADVQPTCGCSVAEFTKTPVKPGDAGTIKVTFNAETKGPFTKSFIVKSNTKTPVKTLTIKGIVE</sequence>
<proteinExistence type="predicted"/>
<evidence type="ECO:0000313" key="2">
    <source>
        <dbReference type="EMBL" id="QGA26613.1"/>
    </source>
</evidence>
<gene>
    <name evidence="2" type="ORF">GFH32_09875</name>
</gene>
<dbReference type="PANTHER" id="PTHR37833">
    <property type="entry name" value="LIPOPROTEIN-RELATED"/>
    <property type="match status" value="1"/>
</dbReference>
<accession>A0A5Q0QAL7</accession>
<dbReference type="PANTHER" id="PTHR37833:SF1">
    <property type="entry name" value="SIGNAL PEPTIDE PROTEIN"/>
    <property type="match status" value="1"/>
</dbReference>
<dbReference type="InterPro" id="IPR011467">
    <property type="entry name" value="DUF1573"/>
</dbReference>